<dbReference type="PANTHER" id="PTHR22878:SF69">
    <property type="entry name" value="DYNEIN HEAVY CHAIN"/>
    <property type="match status" value="1"/>
</dbReference>
<dbReference type="FunFam" id="3.40.50.300:FF:000063">
    <property type="entry name" value="dynein heavy chain 6, axonemal"/>
    <property type="match status" value="1"/>
</dbReference>
<feature type="compositionally biased region" description="Low complexity" evidence="18">
    <location>
        <begin position="294"/>
        <end position="310"/>
    </location>
</feature>
<dbReference type="PANTHER" id="PTHR22878">
    <property type="entry name" value="DYNEIN HEAVY CHAIN 6, AXONEMAL-LIKE-RELATED"/>
    <property type="match status" value="1"/>
</dbReference>
<dbReference type="Gene3D" id="1.10.8.1220">
    <property type="match status" value="1"/>
</dbReference>
<dbReference type="FunFam" id="1.10.8.1220:FF:000001">
    <property type="entry name" value="Dynein axonemal heavy chain 5"/>
    <property type="match status" value="1"/>
</dbReference>
<comment type="similarity">
    <text evidence="2">Belongs to the dynein heavy chain family.</text>
</comment>
<dbReference type="InterPro" id="IPR024317">
    <property type="entry name" value="Dynein_heavy_chain_D4_dom"/>
</dbReference>
<dbReference type="Gene3D" id="6.10.140.1060">
    <property type="match status" value="1"/>
</dbReference>
<protein>
    <recommendedName>
        <fullName evidence="16">Dynein-1, subspecies f</fullName>
    </recommendedName>
</protein>
<dbReference type="Gene3D" id="1.10.8.720">
    <property type="entry name" value="Region D6 of dynein motor"/>
    <property type="match status" value="1"/>
</dbReference>
<feature type="compositionally biased region" description="Low complexity" evidence="18">
    <location>
        <begin position="792"/>
        <end position="801"/>
    </location>
</feature>
<dbReference type="Pfam" id="PF08393">
    <property type="entry name" value="DHC_N2"/>
    <property type="match status" value="1"/>
</dbReference>
<feature type="region of interest" description="Disordered" evidence="18">
    <location>
        <begin position="778"/>
        <end position="803"/>
    </location>
</feature>
<keyword evidence="10" id="KW-0969">Cilium</keyword>
<dbReference type="InterPro" id="IPR041466">
    <property type="entry name" value="Dynein_AAA5_ext"/>
</dbReference>
<keyword evidence="13" id="KW-0966">Cell projection</keyword>
<dbReference type="InterPro" id="IPR035706">
    <property type="entry name" value="AAA_9"/>
</dbReference>
<dbReference type="FunFam" id="1.10.287.2620:FF:000002">
    <property type="entry name" value="Dynein heavy chain 2, axonemal"/>
    <property type="match status" value="1"/>
</dbReference>
<dbReference type="InterPro" id="IPR003593">
    <property type="entry name" value="AAA+_ATPase"/>
</dbReference>
<dbReference type="Gene3D" id="1.20.140.100">
    <property type="entry name" value="Dynein heavy chain, N-terminal domain 2"/>
    <property type="match status" value="1"/>
</dbReference>
<dbReference type="Pfam" id="PF12774">
    <property type="entry name" value="AAA_6"/>
    <property type="match status" value="1"/>
</dbReference>
<dbReference type="Pfam" id="PF17852">
    <property type="entry name" value="Dynein_AAA_lid"/>
    <property type="match status" value="1"/>
</dbReference>
<feature type="domain" description="AAA+ ATPase" evidence="19">
    <location>
        <begin position="2775"/>
        <end position="2993"/>
    </location>
</feature>
<evidence type="ECO:0000256" key="11">
    <source>
        <dbReference type="ARBA" id="ARBA00023175"/>
    </source>
</evidence>
<dbReference type="Gene3D" id="1.10.287.2620">
    <property type="match status" value="1"/>
</dbReference>
<evidence type="ECO:0000256" key="13">
    <source>
        <dbReference type="ARBA" id="ARBA00023273"/>
    </source>
</evidence>
<keyword evidence="4" id="KW-0493">Microtubule</keyword>
<evidence type="ECO:0000256" key="14">
    <source>
        <dbReference type="ARBA" id="ARBA00054075"/>
    </source>
</evidence>
<dbReference type="Pfam" id="PF12780">
    <property type="entry name" value="AAA_8"/>
    <property type="match status" value="1"/>
</dbReference>
<dbReference type="Pfam" id="PF03028">
    <property type="entry name" value="Dynein_heavy"/>
    <property type="match status" value="1"/>
</dbReference>
<dbReference type="EMBL" id="CAJNNW010026197">
    <property type="protein sequence ID" value="CAE8683482.1"/>
    <property type="molecule type" value="Genomic_DNA"/>
</dbReference>
<dbReference type="InterPro" id="IPR035699">
    <property type="entry name" value="AAA_6"/>
</dbReference>
<dbReference type="InterPro" id="IPR026983">
    <property type="entry name" value="DHC"/>
</dbReference>
<dbReference type="FunFam" id="3.40.50.300:FF:000049">
    <property type="entry name" value="Dynein, axonemal, heavy chain 5"/>
    <property type="match status" value="1"/>
</dbReference>
<dbReference type="GO" id="GO:0060294">
    <property type="term" value="P:cilium movement involved in cell motility"/>
    <property type="evidence" value="ECO:0007669"/>
    <property type="project" value="UniProtKB-ARBA"/>
</dbReference>
<evidence type="ECO:0000256" key="9">
    <source>
        <dbReference type="ARBA" id="ARBA00023054"/>
    </source>
</evidence>
<dbReference type="InterPro" id="IPR042222">
    <property type="entry name" value="Dynein_2_N"/>
</dbReference>
<dbReference type="GO" id="GO:0005524">
    <property type="term" value="F:ATP binding"/>
    <property type="evidence" value="ECO:0007669"/>
    <property type="project" value="UniProtKB-KW"/>
</dbReference>
<evidence type="ECO:0000256" key="4">
    <source>
        <dbReference type="ARBA" id="ARBA00022701"/>
    </source>
</evidence>
<dbReference type="FunFam" id="3.40.50.300:FF:000153">
    <property type="entry name" value="Dynein axonemal heavy chain 1"/>
    <property type="match status" value="1"/>
</dbReference>
<dbReference type="FunFam" id="1.20.140.100:FF:000001">
    <property type="entry name" value="dynein heavy chain 17, axonemal"/>
    <property type="match status" value="1"/>
</dbReference>
<dbReference type="Pfam" id="PF01778">
    <property type="entry name" value="Ribosomal_L28e"/>
    <property type="match status" value="1"/>
</dbReference>
<dbReference type="Pfam" id="PF12775">
    <property type="entry name" value="AAA_7"/>
    <property type="match status" value="1"/>
</dbReference>
<evidence type="ECO:0000256" key="7">
    <source>
        <dbReference type="ARBA" id="ARBA00022840"/>
    </source>
</evidence>
<dbReference type="Pfam" id="PF18198">
    <property type="entry name" value="AAA_lid_11"/>
    <property type="match status" value="1"/>
</dbReference>
<feature type="coiled-coil region" evidence="17">
    <location>
        <begin position="4255"/>
        <end position="4318"/>
    </location>
</feature>
<comment type="subunit">
    <text evidence="15">The I1 inner arm complex (also known as the f dynein complex) is a two-headed isoform composed of two heavy chains (1-alpha and 1-beta), three intermediate chains and three light chains. I1 occupies a specific position proximal to the first radial spoke and repeats every 96 nm along the length of the axoneme.</text>
</comment>
<dbReference type="InterPro" id="IPR041589">
    <property type="entry name" value="DNAH3_AAA_lid_1"/>
</dbReference>
<dbReference type="Pfam" id="PF12781">
    <property type="entry name" value="AAA_9"/>
    <property type="match status" value="1"/>
</dbReference>
<feature type="compositionally biased region" description="Polar residues" evidence="18">
    <location>
        <begin position="462"/>
        <end position="474"/>
    </location>
</feature>
<dbReference type="InterPro" id="IPR043160">
    <property type="entry name" value="Dynein_C_barrel"/>
</dbReference>
<dbReference type="Gene3D" id="1.10.472.130">
    <property type="match status" value="1"/>
</dbReference>
<dbReference type="FunFam" id="1.20.920.20:FF:000001">
    <property type="entry name" value="dynein heavy chain 2, axonemal"/>
    <property type="match status" value="1"/>
</dbReference>
<evidence type="ECO:0000256" key="18">
    <source>
        <dbReference type="SAM" id="MobiDB-lite"/>
    </source>
</evidence>
<dbReference type="GO" id="GO:0005930">
    <property type="term" value="C:axoneme"/>
    <property type="evidence" value="ECO:0007669"/>
    <property type="project" value="UniProtKB-SubCell"/>
</dbReference>
<dbReference type="GO" id="GO:0045505">
    <property type="term" value="F:dynein intermediate chain binding"/>
    <property type="evidence" value="ECO:0007669"/>
    <property type="project" value="InterPro"/>
</dbReference>
<dbReference type="InterPro" id="IPR041228">
    <property type="entry name" value="Dynein_C"/>
</dbReference>
<comment type="subcellular location">
    <subcellularLocation>
        <location evidence="1">Cytoplasm</location>
        <location evidence="1">Cytoskeleton</location>
        <location evidence="1">Cilium axoneme</location>
    </subcellularLocation>
</comment>
<dbReference type="InterPro" id="IPR041658">
    <property type="entry name" value="AAA_lid_11"/>
</dbReference>
<dbReference type="Gene3D" id="3.10.490.20">
    <property type="match status" value="1"/>
</dbReference>
<dbReference type="Gene3D" id="3.30.390.110">
    <property type="match status" value="1"/>
</dbReference>
<keyword evidence="7" id="KW-0067">ATP-binding</keyword>
<comment type="caution">
    <text evidence="20">The sequence shown here is derived from an EMBL/GenBank/DDBJ whole genome shotgun (WGS) entry which is preliminary data.</text>
</comment>
<dbReference type="InterPro" id="IPR042228">
    <property type="entry name" value="Dynein_linker_3"/>
</dbReference>
<evidence type="ECO:0000256" key="16">
    <source>
        <dbReference type="ARBA" id="ARBA00077719"/>
    </source>
</evidence>
<dbReference type="Gene3D" id="3.20.180.20">
    <property type="entry name" value="Dynein heavy chain, N-terminal domain 2"/>
    <property type="match status" value="1"/>
</dbReference>
<gene>
    <name evidence="20" type="ORF">PGLA2088_LOCUS23470</name>
</gene>
<dbReference type="GO" id="GO:0008569">
    <property type="term" value="F:minus-end-directed microtubule motor activity"/>
    <property type="evidence" value="ECO:0007669"/>
    <property type="project" value="InterPro"/>
</dbReference>
<dbReference type="Gene3D" id="1.20.1270.280">
    <property type="match status" value="1"/>
</dbReference>
<evidence type="ECO:0000256" key="6">
    <source>
        <dbReference type="ARBA" id="ARBA00022741"/>
    </source>
</evidence>
<dbReference type="Gene3D" id="1.20.920.20">
    <property type="match status" value="1"/>
</dbReference>
<keyword evidence="8" id="KW-0243">Dynein</keyword>
<evidence type="ECO:0000256" key="2">
    <source>
        <dbReference type="ARBA" id="ARBA00008887"/>
    </source>
</evidence>
<evidence type="ECO:0000256" key="17">
    <source>
        <dbReference type="SAM" id="Coils"/>
    </source>
</evidence>
<feature type="coiled-coil region" evidence="17">
    <location>
        <begin position="3948"/>
        <end position="4003"/>
    </location>
</feature>
<dbReference type="FunFam" id="3.10.490.20:FF:000009">
    <property type="entry name" value="Dynein heavy chain 4"/>
    <property type="match status" value="1"/>
</dbReference>
<evidence type="ECO:0000313" key="21">
    <source>
        <dbReference type="Proteomes" id="UP000626109"/>
    </source>
</evidence>
<dbReference type="InterPro" id="IPR027417">
    <property type="entry name" value="P-loop_NTPase"/>
</dbReference>
<keyword evidence="9 17" id="KW-0175">Coiled coil</keyword>
<evidence type="ECO:0000256" key="5">
    <source>
        <dbReference type="ARBA" id="ARBA00022737"/>
    </source>
</evidence>
<feature type="domain" description="AAA+ ATPase" evidence="19">
    <location>
        <begin position="2496"/>
        <end position="2632"/>
    </location>
</feature>
<evidence type="ECO:0000259" key="19">
    <source>
        <dbReference type="SMART" id="SM00382"/>
    </source>
</evidence>
<dbReference type="Gene3D" id="3.40.50.300">
    <property type="entry name" value="P-loop containing nucleotide triphosphate hydrolases"/>
    <property type="match status" value="5"/>
</dbReference>
<dbReference type="InterPro" id="IPR013602">
    <property type="entry name" value="Dynein_heavy_linker"/>
</dbReference>
<name>A0A813JPR4_POLGL</name>
<dbReference type="InterPro" id="IPR043157">
    <property type="entry name" value="Dynein_AAA1S"/>
</dbReference>
<accession>A0A813JPR4</accession>
<dbReference type="Pfam" id="PF12777">
    <property type="entry name" value="MT"/>
    <property type="match status" value="1"/>
</dbReference>
<dbReference type="SUPFAM" id="SSF52540">
    <property type="entry name" value="P-loop containing nucleoside triphosphate hydrolases"/>
    <property type="match status" value="4"/>
</dbReference>
<dbReference type="InterPro" id="IPR029004">
    <property type="entry name" value="Ribosomal_eL28/Mak16"/>
</dbReference>
<dbReference type="SMART" id="SM00382">
    <property type="entry name" value="AAA"/>
    <property type="match status" value="3"/>
</dbReference>
<evidence type="ECO:0000256" key="1">
    <source>
        <dbReference type="ARBA" id="ARBA00004430"/>
    </source>
</evidence>
<evidence type="ECO:0000256" key="15">
    <source>
        <dbReference type="ARBA" id="ARBA00063032"/>
    </source>
</evidence>
<dbReference type="GO" id="GO:0051959">
    <property type="term" value="F:dynein light intermediate chain binding"/>
    <property type="evidence" value="ECO:0007669"/>
    <property type="project" value="InterPro"/>
</dbReference>
<reference evidence="20" key="1">
    <citation type="submission" date="2021-02" db="EMBL/GenBank/DDBJ databases">
        <authorList>
            <person name="Dougan E. K."/>
            <person name="Rhodes N."/>
            <person name="Thang M."/>
            <person name="Chan C."/>
        </authorList>
    </citation>
    <scope>NUCLEOTIDE SEQUENCE</scope>
</reference>
<dbReference type="InterPro" id="IPR013594">
    <property type="entry name" value="Dynein_heavy_tail"/>
</dbReference>
<comment type="function">
    <text evidence="14">Force generating protein of eukaryotic cilia and flagella. Produces force towards the minus ends of microtubules. Dynein has ATPase activity; the force-producing power stroke is thought to occur on release of ADP. Required for assembly of the I1 inner arm complex and its targeting to the appropriate axoneme location. Also required for phototaxis.</text>
</comment>
<dbReference type="FunFam" id="1.10.8.710:FF:000001">
    <property type="entry name" value="Dynein axonemal heavy chain 2"/>
    <property type="match status" value="1"/>
</dbReference>
<dbReference type="GO" id="GO:0005874">
    <property type="term" value="C:microtubule"/>
    <property type="evidence" value="ECO:0007669"/>
    <property type="project" value="UniProtKB-KW"/>
</dbReference>
<dbReference type="Pfam" id="PF08385">
    <property type="entry name" value="DHC_N1"/>
    <property type="match status" value="1"/>
</dbReference>
<sequence length="5161" mass="582905">MDMDMETQLLAHGCLSFRYTALIDLSCGSMPVWKAFLVFLTMAQATTLPVTGISWKTPGLLHSKMASPDLLWLCVKKNSSFIRSSKNAPVMTQEPGNLCALNSFRFSGLANKQVVGLDAKVTGKKESIILTSKSKKASRAYRPGTMLQQTGIKKGPKKGVAQLKKVMEVNFVRPDLLSLALAKYTKIARSFKKRKVVVKSRRAGRVPTPRSLRYGKVLELTLVSKLSVGSSGVFDVRFADAAAAAEAAKALNGLQVPARNGLKTIRCLYLDGLRPRRSKWETAGEAAFAKSTEEPSGGAASGADASGAEEQPQEELVEPEQVEQGDPTPCDEANAPWQRHRRKRTAKGAAKSAWSEEQLQQVRSEITARLGAIGNWKPGERTQKKLAAIGDKIVADVTGASTEDAKERMVAMFAWLAKTLGKERAQEFSRWLAQRLHQFQLSQAKQEPRPSGGGGTWPGSSEYQEQGATVNSPTEPDETAGKGGEGTVSDMLWGEDALLPWSLSVARRACWSQLVSQTHLAPEAPMPGAQTLPAGSQVGAHSGESLGVAAGRESVKGKFAETSLIHACFMFVSRRLNRTSFCEANEKLTCKKGVADVLSDNMAEGEPAANKGDARVNYVLRRLAVLMGIKDDRRDKFNSAFMADEHGPRALNRFLDEVECSACFFIPTNESITANCTDLPTAAQLKKKLIVMHRTQVEIAITKENVCDAVIMLELTKGVMDQLSMYCQSVYLSTLTNPANQRGWSDLIAKDLMDKYHSFMASLHVTVGLMKGHTWLPQPPRDALPNSGAGMGAPSSAGASSGKDRVHVLEGAVITWTKQIRHVLKQDPEILLKEGKNPEPNTELQFWRSKAANLNSIHSQLGMDALKKVLKFLETNKSTYTTPFSKLQKDVEEAREEANDNVKFLATLNKGIEKLTSDSADFETLDTMFTGILHTILLIWRYSKYYNTPTRLAVLIREICNSIIAQAMKYMPGNEVFNMIASEEAAECYDKLERTLRICTAFKDAYVTFRDIAAIQGGEGWKMKNDALFVRLDAFRERCRDALDFTRTVMQFAKLERVEIGGTKGKTLSDCVVAIREEFNAAVDEFKSASYDIMDVGEHQFDEDFFKFRLAVKDLDKRLGSLLGSAFDDLDTMQLRLKLFDNFEGLTERPIIQAELEKKQKALIEQYQKDLVSVELGFVESRDKVDQCFDDSPIFSNLPPVAGAIYWARCSRHRINELMSKLVFYNHALRETPDGFREVEKQYTNLDRMLESYEQQRYAVWEPTCVEEAKEKLKMRLLRRQEKSGLLKVNFDPALTRLLREVRFFLIFDIAVPKEAMDMFERSAIYRKWVAQLDQTVQMYNAVLTELLPVEEPLLEDRIAKMDQVLSPGLTELKWRSEDKIPEFIETIMKVVTDVSGVVEIMKGNLRSISGILSQWCRDPIVCRQKGSKPMALDEFDLKHKERVGMRMMIMTDGGKEIHKYLKDSSEALKVSKTATNWKSYVDFVNNIIIEGFVSSIAVSLQQLCEILDPLIIAKHEMLPLFDVKIELLETKIVFDPPFLGKPHEVSLRTTIDGWLKDFFATVTCMLRLDTSSGDYLNEIREHFQMQCLLALVSELIDNTELKCMEFRETFMQHSYLWTESIDKTFERFLLESAHDLVEDFEEEGMSFRAIMERIKVDVGRPVPKLDAFDKKIEFFCNMKNELSNMKTPVDIHWLRIHAQPVKLALVGFARTWEQKYVDYVKTFTESRIKALVDFVEHQKVGLGPPSPVDEPENEKLLYSTMTNIRDVKLATNALKRLFAPIRDLCQLLKKHHVVHDGLTELELAPSKWDEVIRMAFDVKEQILPLQSEEVLKIRNRIDVFAEELQGFTHEFREQCPFDSKNAVARDYDLSYDTMNTYYNRTLLIREKANEFNDLELLFDMQMSNYRELRECQSEIVFLKNLWDGVVMVQDTFESWNEILWDKIDTEKLVTTVRDLQLQVKNMPKQVRGWALYRWLVEEVKNMSTVLPLVNDLHGETMRDRHWTSLMVVTQKTFEKGSDFCFKNLLDLHLHTFAEEVSEIVDQSMKEAKIEKKLAAIKNCWSKMPVTFDCSNPDCPLLGELGEVLEKLDGDSLEMMGMTSQGRFIEFCKPLVDEWSGKLQSIDGSLAIWTQVQANWCRLEPIFMQSDDIRSQLPDDSKRFEMMDTAWKDLMMDASNSSLIVEICCAEGREAALKNICDGINTCEKALNEYLEQKKKAFPRFYFMANQALLDILSNGNRPLKVAEYLGDIFDGIKTLDFSKAPDTGKIACGHVSKDTEKMAWAEDLVLDGAVEGYLLALEEHFRVQMRIELEFARTTADNWEVDNPRETWLEAYCSQLGLVATQIIWTEETGRVFEEIESGSETAMKEYKKVNDERIDKLIKRVQTPLSKDVRNKIITLITIDVHGRDIVEAFVINKITDPQDFKWLSQLRFHWTFCPQGQDLVSYTQEDLKTCLIKICDWCTIYCYEYVGNCGRLVITPLTDRCYITLTQALGLVLGGAPAGPAGTGKTETTKDLSRALGLQIVVFNCSDQMTYQTMGNIFMGIAQTGCWGCFDEFNRISIEVLSVVSTQYKCILDAIRQQVKNFSFMEEDTKLVNTCGAFITMNPGYAGRTELPENVKALFRPVAMISPDLRFICENMLMSEGFIKARPLANKFVQLYSLCSQLLSKQMHYDWGLRAVKSLLRQAGTLKRNEPDADENPVLCRALRDFNTPKITVLDMPVFLRLIQDLFPGVWPDPFADPEFEKVCCGIAKERGLQADPAFIIKTVGMLGILGVRHCMFIIGPSGCGKTEVWKTLLEALRSRGEDGQWEQANPKAVTSDELYGTMSKTKEWKDGLIAVIFRNMSKEMNGYKSTHVHKWVILDGDIDATWIESMNTVMDDNKVLTLVSNERIPFSPTMRMILEIQDMKHASPATVSRGGVLFINETDIGWKPYVESWREKMDAIPQGAFYLLFSNYFEANMDAVRKQFIFSCPVLEMGFVNSLTCFIDALLMNNTKENTEALRLMSAEDQKMSYDAMFAFAFMWSIGGCVADDKTVNHRKNFNSYMKGLSKAVKFPEQGDCFDYLYEAKAKDWVGWDHYVKEYAPVGDKMFQNIVISNMELERMKYILELHVARKKPVLYVGIAGTGKTTIVKDYLADMKAKSEDMTSMSINNNSYSSSYVLQNILMGCLDKRSGRTYGPPANKKCVFFIDDLNMPFVDTYDTQSAIMLLTQMLSYAQVYNRDELSEKRDLVDILFTACMNPKAGSFMVNPRLQRQFTVLTCFTPTSSTTSGIYTAILEKHLGAFTPAIQKLCEPIVQATIEVLVFGILNTPCFLPSAAKFHYAFNLKDVGNIFQGLLQTNPNLYKSGPAMFARVWLHECFRVFSDRLVSSSDQVEMQSILEKAAGKHFTNIPKDDMFAMPLIQTSFVSQAGGNERQYLPVKDMVSLKKVMQDKLTEYNEVYAAMNLVLFDDAVNHVCRISRITDSPCGNALLVGVGGSGKQSLARLASFINGQDVVSILVNQSYGCDALKLDIQEFYKKAAIKPGTPQAFLMTDGQIADERFLVFINDMLSSGAIPDLFTREEYDGLLGTVRGQAKAAGYSDDRDGLFGFFIDKVRTNLHFLLCHSPVGDSFRIRGRKFPALISCCTVDEFMPWPRDALDGVARRFLVDLVNSGNFADEETLAVVAANMAEVHLSIDDANRRYLIEERRYNYCTPKSFLELINFYMKMLSDKQSAVSENCERLERGLAIMEQVQSKVEGLKDDLKITMIQVEEKKAATAILIEQVTKSSGIAADEKASASIEAEKTNKLANDAAILQAEADGELSEAMPAMAAAAEAVNCLDKNSIGELKSFGKPPPECIDVCAACGFLLRNEKKNLDWKGAQKMMGNPAAFIEEVKAFNANEIADNILKSVDGLIALPFFNFETMKSKSGAAANLCNWVINCVKYHKIYVKVAPLMASVAESTRVKTEAEASLAIVMQKVAEIEEECARLDAKLNGAIADKEKVEKQAASCLEKLELAERLVNGLADEYKRWTLTVKELKDLSSKLIGNCLLSSAFVGYISPFSMRIRAQLWKEVWIGDINARGIPITKDIDPLKVLASEADVAGWQNEGLPSDRISVENAAVVTSCSRWPLMIDPQLQGVKWIKQRLGEDLAILQFTMNNWLQKVLFAIQMGGQLLIEAVTQEIDPILEPVLSRAVIKRGRTACIIKIGGEEIDYDPKFQLLLQSKLPNPHYRPEIAAQCTIINFIVTPGGLEDQILAMVVNVEKPELEQQKQELVRRQNDFKVTLSQLEDELLSQLSAADPATILDNLPLIEGLEQTKATSKEIAIQVEQAQKTEVDINTSRELYRPVAAEGSMLFFLIIQLCFVEHMYQYSLDNFVSYLYKAIDRTEASEELAVRTESLITMLRMTIFRWVNRGLFESHKLIFCSMLTFKLFQQGRLPEDYNASYFNYLMKAPFAVGMENPLQEWLPTKNWGLVLKLTELEGFDSFATNMEKDAPNRFKEWFNEGAPEDVKLPLDWKRLESVPFQKLLVLRALRPDRSCSALGDWIRNSLPNGKEYMDCDGSSSFQMILHNSFEDSTSTTPIFFILSPGANPVAEVEILGRKLCALQLGTNYWNVAMGQGQDVVAMAKLDIGHREGHWVMLQNIHLMPSWCVELEKKLDVFAVENSHPNFRVFLSADPNKGIPIGILERSIKLTNEPPQGMLANLRRSFACFSKEDFEDKDAKVKAILFALCHFHSLMLERKKFGPMGYNMMYPFSSGDLRDSAQVLYNYLEGSSSVKIPWDDLRYIFGEIMYGGHIVDDWDRRMSEKYLQYFMRDELLDEIDMIPYAEGKLSWPSPQPAPHERYIEHIETMPAESPLFFGMHPNAEINFRTTQCDKTFDLLTMLTGGASSGGEEDGAMSPMAIAEVICGEVLEEIAEKRFPTDDVGRAMSDEEKGPYQFVFLQECEYMNGLLHEMVKGLCELQLGFKGELTMSDTMEGMAECLYSEKLPMWWVKLGFASTRPLKSWRASLQDRYQQLDDWVNDPLNIPKVVDISRLFNPQSFLTAIKQLCCQTQGLELDKLQVFTDVTKREPKQVDAAAKDGAFVTGMYLEGARWDMASNSLEDSKPKEMFTQMPVIACKAGPVSDKVDKNIFICPTYCVPTRRPFYVFPAQLRTKAIADKWVLAGVAMILDIGL</sequence>
<dbReference type="Proteomes" id="UP000626109">
    <property type="component" value="Unassembled WGS sequence"/>
</dbReference>
<dbReference type="Pfam" id="PF17857">
    <property type="entry name" value="AAA_lid_1"/>
    <property type="match status" value="1"/>
</dbReference>
<feature type="domain" description="AAA+ ATPase" evidence="19">
    <location>
        <begin position="3114"/>
        <end position="3263"/>
    </location>
</feature>
<proteinExistence type="inferred from homology"/>
<evidence type="ECO:0000256" key="10">
    <source>
        <dbReference type="ARBA" id="ARBA00023069"/>
    </source>
</evidence>
<dbReference type="Pfam" id="PF18199">
    <property type="entry name" value="Dynein_C"/>
    <property type="match status" value="1"/>
</dbReference>
<dbReference type="InterPro" id="IPR042219">
    <property type="entry name" value="AAA_lid_11_sf"/>
</dbReference>
<evidence type="ECO:0000256" key="8">
    <source>
        <dbReference type="ARBA" id="ARBA00023017"/>
    </source>
</evidence>
<keyword evidence="11" id="KW-0505">Motor protein</keyword>
<organism evidence="20 21">
    <name type="scientific">Polarella glacialis</name>
    <name type="common">Dinoflagellate</name>
    <dbReference type="NCBI Taxonomy" id="89957"/>
    <lineage>
        <taxon>Eukaryota</taxon>
        <taxon>Sar</taxon>
        <taxon>Alveolata</taxon>
        <taxon>Dinophyceae</taxon>
        <taxon>Suessiales</taxon>
        <taxon>Suessiaceae</taxon>
        <taxon>Polarella</taxon>
    </lineage>
</organism>
<keyword evidence="5" id="KW-0677">Repeat</keyword>
<dbReference type="InterPro" id="IPR024743">
    <property type="entry name" value="Dynein_HC_stalk"/>
</dbReference>
<feature type="compositionally biased region" description="Acidic residues" evidence="18">
    <location>
        <begin position="311"/>
        <end position="323"/>
    </location>
</feature>
<dbReference type="InterPro" id="IPR004273">
    <property type="entry name" value="Dynein_heavy_D6_P-loop"/>
</dbReference>
<dbReference type="Gene3D" id="1.20.920.30">
    <property type="match status" value="1"/>
</dbReference>
<dbReference type="Gene3D" id="1.10.8.710">
    <property type="match status" value="1"/>
</dbReference>
<evidence type="ECO:0000256" key="3">
    <source>
        <dbReference type="ARBA" id="ARBA00022490"/>
    </source>
</evidence>
<keyword evidence="6" id="KW-0547">Nucleotide-binding</keyword>
<evidence type="ECO:0000256" key="12">
    <source>
        <dbReference type="ARBA" id="ARBA00023212"/>
    </source>
</evidence>
<dbReference type="Gene3D" id="1.20.58.1120">
    <property type="match status" value="1"/>
</dbReference>
<evidence type="ECO:0000313" key="20">
    <source>
        <dbReference type="EMBL" id="CAE8683482.1"/>
    </source>
</evidence>
<feature type="region of interest" description="Disordered" evidence="18">
    <location>
        <begin position="284"/>
        <end position="356"/>
    </location>
</feature>
<dbReference type="FunFam" id="1.20.920.30:FF:000002">
    <property type="entry name" value="Dynein axonemal heavy chain 3"/>
    <property type="match status" value="1"/>
</dbReference>
<keyword evidence="12" id="KW-0206">Cytoskeleton</keyword>
<feature type="region of interest" description="Disordered" evidence="18">
    <location>
        <begin position="442"/>
        <end position="487"/>
    </location>
</feature>
<dbReference type="GO" id="GO:0070286">
    <property type="term" value="P:axonemal dynein complex assembly"/>
    <property type="evidence" value="ECO:0007669"/>
    <property type="project" value="UniProtKB-ARBA"/>
</dbReference>
<dbReference type="GO" id="GO:0030286">
    <property type="term" value="C:dynein complex"/>
    <property type="evidence" value="ECO:0007669"/>
    <property type="project" value="UniProtKB-KW"/>
</dbReference>
<keyword evidence="3" id="KW-0963">Cytoplasm</keyword>